<accession>C5KND6</accession>
<proteinExistence type="predicted"/>
<dbReference type="SUPFAM" id="SSF90229">
    <property type="entry name" value="CCCH zinc finger"/>
    <property type="match status" value="1"/>
</dbReference>
<dbReference type="Pfam" id="PF00642">
    <property type="entry name" value="zf-CCCH"/>
    <property type="match status" value="1"/>
</dbReference>
<dbReference type="OMA" id="HACEADE"/>
<dbReference type="AlphaFoldDB" id="C5KND6"/>
<dbReference type="SMART" id="SM00356">
    <property type="entry name" value="ZnF_C3H1"/>
    <property type="match status" value="1"/>
</dbReference>
<evidence type="ECO:0000256" key="1">
    <source>
        <dbReference type="ARBA" id="ARBA00022723"/>
    </source>
</evidence>
<feature type="region of interest" description="Disordered" evidence="5">
    <location>
        <begin position="1"/>
        <end position="24"/>
    </location>
</feature>
<evidence type="ECO:0000259" key="6">
    <source>
        <dbReference type="PROSITE" id="PS50103"/>
    </source>
</evidence>
<dbReference type="InterPro" id="IPR036855">
    <property type="entry name" value="Znf_CCCH_sf"/>
</dbReference>
<name>C5KND6_PERM5</name>
<dbReference type="GO" id="GO:0008270">
    <property type="term" value="F:zinc ion binding"/>
    <property type="evidence" value="ECO:0007669"/>
    <property type="project" value="UniProtKB-KW"/>
</dbReference>
<feature type="domain" description="C3H1-type" evidence="6">
    <location>
        <begin position="348"/>
        <end position="376"/>
    </location>
</feature>
<keyword evidence="8" id="KW-1185">Reference proteome</keyword>
<dbReference type="GeneID" id="9059667"/>
<dbReference type="Gene3D" id="4.10.1000.10">
    <property type="entry name" value="Zinc finger, CCCH-type"/>
    <property type="match status" value="1"/>
</dbReference>
<keyword evidence="2 4" id="KW-0863">Zinc-finger</keyword>
<evidence type="ECO:0000313" key="8">
    <source>
        <dbReference type="Proteomes" id="UP000007800"/>
    </source>
</evidence>
<organism evidence="8">
    <name type="scientific">Perkinsus marinus (strain ATCC 50983 / TXsc)</name>
    <dbReference type="NCBI Taxonomy" id="423536"/>
    <lineage>
        <taxon>Eukaryota</taxon>
        <taxon>Sar</taxon>
        <taxon>Alveolata</taxon>
        <taxon>Perkinsozoa</taxon>
        <taxon>Perkinsea</taxon>
        <taxon>Perkinsida</taxon>
        <taxon>Perkinsidae</taxon>
        <taxon>Perkinsus</taxon>
    </lineage>
</organism>
<evidence type="ECO:0000256" key="2">
    <source>
        <dbReference type="ARBA" id="ARBA00022771"/>
    </source>
</evidence>
<feature type="region of interest" description="Disordered" evidence="5">
    <location>
        <begin position="325"/>
        <end position="376"/>
    </location>
</feature>
<protein>
    <recommendedName>
        <fullName evidence="6">C3H1-type domain-containing protein</fullName>
    </recommendedName>
</protein>
<evidence type="ECO:0000313" key="7">
    <source>
        <dbReference type="EMBL" id="EER13951.1"/>
    </source>
</evidence>
<keyword evidence="3 4" id="KW-0862">Zinc</keyword>
<evidence type="ECO:0000256" key="5">
    <source>
        <dbReference type="SAM" id="MobiDB-lite"/>
    </source>
</evidence>
<feature type="compositionally biased region" description="Polar residues" evidence="5">
    <location>
        <begin position="328"/>
        <end position="346"/>
    </location>
</feature>
<dbReference type="InParanoid" id="C5KND6"/>
<evidence type="ECO:0000256" key="3">
    <source>
        <dbReference type="ARBA" id="ARBA00022833"/>
    </source>
</evidence>
<dbReference type="InterPro" id="IPR000571">
    <property type="entry name" value="Znf_CCCH"/>
</dbReference>
<reference evidence="7 8" key="1">
    <citation type="submission" date="2008-07" db="EMBL/GenBank/DDBJ databases">
        <authorList>
            <person name="El-Sayed N."/>
            <person name="Caler E."/>
            <person name="Inman J."/>
            <person name="Amedeo P."/>
            <person name="Hass B."/>
            <person name="Wortman J."/>
        </authorList>
    </citation>
    <scope>NUCLEOTIDE SEQUENCE [LARGE SCALE GENOMIC DNA]</scope>
    <source>
        <strain evidence="8">ATCC 50983 / TXsc</strain>
    </source>
</reference>
<keyword evidence="1 4" id="KW-0479">Metal-binding</keyword>
<dbReference type="EMBL" id="GG674604">
    <property type="protein sequence ID" value="EER13951.1"/>
    <property type="molecule type" value="Genomic_DNA"/>
</dbReference>
<dbReference type="Proteomes" id="UP000007800">
    <property type="component" value="Unassembled WGS sequence"/>
</dbReference>
<dbReference type="PROSITE" id="PS50103">
    <property type="entry name" value="ZF_C3H1"/>
    <property type="match status" value="1"/>
</dbReference>
<feature type="zinc finger region" description="C3H1-type" evidence="4">
    <location>
        <begin position="348"/>
        <end position="376"/>
    </location>
</feature>
<evidence type="ECO:0000256" key="4">
    <source>
        <dbReference type="PROSITE-ProRule" id="PRU00723"/>
    </source>
</evidence>
<dbReference type="RefSeq" id="XP_002782156.1">
    <property type="nucleotide sequence ID" value="XM_002782110.1"/>
</dbReference>
<dbReference type="OrthoDB" id="467702at2759"/>
<gene>
    <name evidence="7" type="ORF">Pmar_PMAR022484</name>
</gene>
<sequence>MTPNPKRARVPLSHDGASSEKSSTTDAFKFLTRVVNDSLTRGDSSEGSSSALSESELRKMEQPLMGIMCLLGVEAFAPYGMVPGLQLTAPSDRKLALDTSTWLKAWGFEGGKWSRGLWTRLRHRLSLAKLAAPLCICLVIAVLPENLALQAFEICLAHRLKLSQWSEIVIPEEGALEDEAEMAKKTGLWLSECCEVYKELKEFLDSQFEPEDSSVFLERWVSLQPLDCPSWTSLCASERKLYAELDAVHLGACPWSLRLDRLCSHVSQYRRFKEDIGLRSSLLSELKSADDITNFDDILDEWRKDYHPLTLDQVLGPPIGRKSEDSSFFKNPSKTQSFSSQGQPQEAKNETKPCRYFNRTGNCKHGDKCKYSQSQR</sequence>